<comment type="catalytic activity">
    <reaction evidence="13">
        <text>L-threonyl-[protein] + ATP = O-phospho-L-threonyl-[protein] + ADP + H(+)</text>
        <dbReference type="Rhea" id="RHEA:46608"/>
        <dbReference type="Rhea" id="RHEA-COMP:11060"/>
        <dbReference type="Rhea" id="RHEA-COMP:11605"/>
        <dbReference type="ChEBI" id="CHEBI:15378"/>
        <dbReference type="ChEBI" id="CHEBI:30013"/>
        <dbReference type="ChEBI" id="CHEBI:30616"/>
        <dbReference type="ChEBI" id="CHEBI:61977"/>
        <dbReference type="ChEBI" id="CHEBI:456216"/>
        <dbReference type="EC" id="2.7.12.1"/>
    </reaction>
</comment>
<dbReference type="PROSITE" id="PS00107">
    <property type="entry name" value="PROTEIN_KINASE_ATP"/>
    <property type="match status" value="1"/>
</dbReference>
<feature type="compositionally biased region" description="Polar residues" evidence="16">
    <location>
        <begin position="850"/>
        <end position="865"/>
    </location>
</feature>
<feature type="compositionally biased region" description="Low complexity" evidence="16">
    <location>
        <begin position="710"/>
        <end position="721"/>
    </location>
</feature>
<feature type="compositionally biased region" description="Polar residues" evidence="16">
    <location>
        <begin position="604"/>
        <end position="636"/>
    </location>
</feature>
<proteinExistence type="inferred from homology"/>
<evidence type="ECO:0000256" key="5">
    <source>
        <dbReference type="ARBA" id="ARBA00022679"/>
    </source>
</evidence>
<feature type="region of interest" description="Disordered" evidence="16">
    <location>
        <begin position="1868"/>
        <end position="1899"/>
    </location>
</feature>
<keyword evidence="7" id="KW-0418">Kinase</keyword>
<evidence type="ECO:0000259" key="17">
    <source>
        <dbReference type="PROSITE" id="PS50011"/>
    </source>
</evidence>
<comment type="subcellular location">
    <subcellularLocation>
        <location evidence="1">Nucleus</location>
    </subcellularLocation>
</comment>
<feature type="domain" description="Protein kinase" evidence="17">
    <location>
        <begin position="2028"/>
        <end position="2348"/>
    </location>
</feature>
<feature type="compositionally biased region" description="Polar residues" evidence="16">
    <location>
        <begin position="100"/>
        <end position="122"/>
    </location>
</feature>
<dbReference type="InterPro" id="IPR017441">
    <property type="entry name" value="Protein_kinase_ATP_BS"/>
</dbReference>
<feature type="compositionally biased region" description="Low complexity" evidence="16">
    <location>
        <begin position="1432"/>
        <end position="1453"/>
    </location>
</feature>
<evidence type="ECO:0000256" key="2">
    <source>
        <dbReference type="ARBA" id="ARBA00013203"/>
    </source>
</evidence>
<dbReference type="GO" id="GO:0004674">
    <property type="term" value="F:protein serine/threonine kinase activity"/>
    <property type="evidence" value="ECO:0007669"/>
    <property type="project" value="UniProtKB-KW"/>
</dbReference>
<keyword evidence="9" id="KW-0829">Tyrosine-protein kinase</keyword>
<feature type="compositionally biased region" description="Polar residues" evidence="16">
    <location>
        <begin position="236"/>
        <end position="246"/>
    </location>
</feature>
<keyword evidence="5" id="KW-0808">Transferase</keyword>
<dbReference type="STRING" id="7370.A0A1I8M491"/>
<feature type="region of interest" description="Disordered" evidence="16">
    <location>
        <begin position="1332"/>
        <end position="1397"/>
    </location>
</feature>
<dbReference type="FunFam" id="1.10.510.10:FF:000145">
    <property type="entry name" value="Dual specificity protein kinase CLK2"/>
    <property type="match status" value="1"/>
</dbReference>
<evidence type="ECO:0000256" key="14">
    <source>
        <dbReference type="ARBA" id="ARBA00051680"/>
    </source>
</evidence>
<feature type="compositionally biased region" description="Polar residues" evidence="16">
    <location>
        <begin position="304"/>
        <end position="329"/>
    </location>
</feature>
<dbReference type="PANTHER" id="PTHR45646:SF11">
    <property type="entry name" value="SERINE_THREONINE-PROTEIN KINASE DOA"/>
    <property type="match status" value="1"/>
</dbReference>
<dbReference type="RefSeq" id="XP_019891534.2">
    <property type="nucleotide sequence ID" value="XM_020035975.2"/>
</dbReference>
<dbReference type="FunFam" id="3.30.200.20:FF:000061">
    <property type="entry name" value="Dual specificity protein kinase CLK2"/>
    <property type="match status" value="1"/>
</dbReference>
<dbReference type="Gene3D" id="1.10.510.10">
    <property type="entry name" value="Transferase(Phosphotransferase) domain 1"/>
    <property type="match status" value="1"/>
</dbReference>
<dbReference type="eggNOG" id="KOG0671">
    <property type="taxonomic scope" value="Eukaryota"/>
</dbReference>
<feature type="region of interest" description="Disordered" evidence="16">
    <location>
        <begin position="710"/>
        <end position="742"/>
    </location>
</feature>
<keyword evidence="8 15" id="KW-0067">ATP-binding</keyword>
<comment type="similarity">
    <text evidence="11">Belongs to the protein kinase superfamily. CMGC Ser/Thr protein kinase family. Lammer subfamily.</text>
</comment>
<keyword evidence="4" id="KW-0597">Phosphoprotein</keyword>
<organism evidence="18">
    <name type="scientific">Musca domestica</name>
    <name type="common">House fly</name>
    <dbReference type="NCBI Taxonomy" id="7370"/>
    <lineage>
        <taxon>Eukaryota</taxon>
        <taxon>Metazoa</taxon>
        <taxon>Ecdysozoa</taxon>
        <taxon>Arthropoda</taxon>
        <taxon>Hexapoda</taxon>
        <taxon>Insecta</taxon>
        <taxon>Pterygota</taxon>
        <taxon>Neoptera</taxon>
        <taxon>Endopterygota</taxon>
        <taxon>Diptera</taxon>
        <taxon>Brachycera</taxon>
        <taxon>Muscomorpha</taxon>
        <taxon>Muscoidea</taxon>
        <taxon>Muscidae</taxon>
        <taxon>Musca</taxon>
    </lineage>
</organism>
<dbReference type="InterPro" id="IPR008271">
    <property type="entry name" value="Ser/Thr_kinase_AS"/>
</dbReference>
<dbReference type="VEuPathDB" id="VectorBase:MDOMA2_005139"/>
<feature type="compositionally biased region" description="Polar residues" evidence="16">
    <location>
        <begin position="927"/>
        <end position="943"/>
    </location>
</feature>
<dbReference type="InterPro" id="IPR051175">
    <property type="entry name" value="CLK_kinases"/>
</dbReference>
<feature type="region of interest" description="Disordered" evidence="16">
    <location>
        <begin position="1592"/>
        <end position="1615"/>
    </location>
</feature>
<comment type="catalytic activity">
    <reaction evidence="12">
        <text>L-seryl-[protein] + ATP = O-phospho-L-seryl-[protein] + ADP + H(+)</text>
        <dbReference type="Rhea" id="RHEA:17989"/>
        <dbReference type="Rhea" id="RHEA-COMP:9863"/>
        <dbReference type="Rhea" id="RHEA-COMP:11604"/>
        <dbReference type="ChEBI" id="CHEBI:15378"/>
        <dbReference type="ChEBI" id="CHEBI:29999"/>
        <dbReference type="ChEBI" id="CHEBI:30616"/>
        <dbReference type="ChEBI" id="CHEBI:83421"/>
        <dbReference type="ChEBI" id="CHEBI:456216"/>
        <dbReference type="EC" id="2.7.12.1"/>
    </reaction>
</comment>
<dbReference type="InterPro" id="IPR000719">
    <property type="entry name" value="Prot_kinase_dom"/>
</dbReference>
<evidence type="ECO:0000313" key="18">
    <source>
        <dbReference type="EnsemblMetazoa" id="MDOA001069-PB"/>
    </source>
</evidence>
<comment type="catalytic activity">
    <reaction evidence="14">
        <text>L-tyrosyl-[protein] + ATP = O-phospho-L-tyrosyl-[protein] + ADP + H(+)</text>
        <dbReference type="Rhea" id="RHEA:10596"/>
        <dbReference type="Rhea" id="RHEA-COMP:10136"/>
        <dbReference type="Rhea" id="RHEA-COMP:20101"/>
        <dbReference type="ChEBI" id="CHEBI:15378"/>
        <dbReference type="ChEBI" id="CHEBI:30616"/>
        <dbReference type="ChEBI" id="CHEBI:46858"/>
        <dbReference type="ChEBI" id="CHEBI:61978"/>
        <dbReference type="ChEBI" id="CHEBI:456216"/>
        <dbReference type="EC" id="2.7.12.1"/>
    </reaction>
</comment>
<accession>A0A1I8M491</accession>
<dbReference type="OrthoDB" id="283111at2759"/>
<feature type="region of interest" description="Disordered" evidence="16">
    <location>
        <begin position="582"/>
        <end position="675"/>
    </location>
</feature>
<evidence type="ECO:0000256" key="1">
    <source>
        <dbReference type="ARBA" id="ARBA00004123"/>
    </source>
</evidence>
<dbReference type="SUPFAM" id="SSF56112">
    <property type="entry name" value="Protein kinase-like (PK-like)"/>
    <property type="match status" value="1"/>
</dbReference>
<feature type="region of interest" description="Disordered" evidence="16">
    <location>
        <begin position="1426"/>
        <end position="1477"/>
    </location>
</feature>
<dbReference type="PROSITE" id="PS50011">
    <property type="entry name" value="PROTEIN_KINASE_DOM"/>
    <property type="match status" value="1"/>
</dbReference>
<dbReference type="EC" id="2.7.12.1" evidence="2"/>
<feature type="region of interest" description="Disordered" evidence="16">
    <location>
        <begin position="1178"/>
        <end position="1207"/>
    </location>
</feature>
<feature type="compositionally biased region" description="Basic and acidic residues" evidence="16">
    <location>
        <begin position="1490"/>
        <end position="1506"/>
    </location>
</feature>
<feature type="compositionally biased region" description="Low complexity" evidence="16">
    <location>
        <begin position="1594"/>
        <end position="1612"/>
    </location>
</feature>
<feature type="region of interest" description="Disordered" evidence="16">
    <location>
        <begin position="2362"/>
        <end position="2383"/>
    </location>
</feature>
<evidence type="ECO:0000256" key="11">
    <source>
        <dbReference type="ARBA" id="ARBA00037966"/>
    </source>
</evidence>
<keyword evidence="6 15" id="KW-0547">Nucleotide-binding</keyword>
<evidence type="ECO:0000256" key="15">
    <source>
        <dbReference type="PROSITE-ProRule" id="PRU10141"/>
    </source>
</evidence>
<dbReference type="GO" id="GO:0005634">
    <property type="term" value="C:nucleus"/>
    <property type="evidence" value="ECO:0007669"/>
    <property type="project" value="UniProtKB-SubCell"/>
</dbReference>
<feature type="region of interest" description="Disordered" evidence="16">
    <location>
        <begin position="76"/>
        <end position="348"/>
    </location>
</feature>
<dbReference type="InterPro" id="IPR011009">
    <property type="entry name" value="Kinase-like_dom_sf"/>
</dbReference>
<evidence type="ECO:0000256" key="10">
    <source>
        <dbReference type="ARBA" id="ARBA00023242"/>
    </source>
</evidence>
<feature type="compositionally biased region" description="Polar residues" evidence="16">
    <location>
        <begin position="1371"/>
        <end position="1383"/>
    </location>
</feature>
<dbReference type="CDD" id="cd14134">
    <property type="entry name" value="PKc_CLK"/>
    <property type="match status" value="1"/>
</dbReference>
<dbReference type="VEuPathDB" id="VectorBase:MDOA001069"/>
<feature type="region of interest" description="Disordered" evidence="16">
    <location>
        <begin position="1489"/>
        <end position="1524"/>
    </location>
</feature>
<evidence type="ECO:0000256" key="4">
    <source>
        <dbReference type="ARBA" id="ARBA00022553"/>
    </source>
</evidence>
<feature type="compositionally biased region" description="Low complexity" evidence="16">
    <location>
        <begin position="1226"/>
        <end position="1238"/>
    </location>
</feature>
<evidence type="ECO:0000256" key="3">
    <source>
        <dbReference type="ARBA" id="ARBA00022527"/>
    </source>
</evidence>
<feature type="region of interest" description="Disordered" evidence="16">
    <location>
        <begin position="1225"/>
        <end position="1249"/>
    </location>
</feature>
<feature type="region of interest" description="Disordered" evidence="16">
    <location>
        <begin position="474"/>
        <end position="548"/>
    </location>
</feature>
<dbReference type="SMART" id="SM00220">
    <property type="entry name" value="S_TKc"/>
    <property type="match status" value="1"/>
</dbReference>
<feature type="region of interest" description="Disordered" evidence="16">
    <location>
        <begin position="927"/>
        <end position="953"/>
    </location>
</feature>
<feature type="compositionally biased region" description="Basic residues" evidence="16">
    <location>
        <begin position="1890"/>
        <end position="1899"/>
    </location>
</feature>
<feature type="compositionally biased region" description="Basic and acidic residues" evidence="16">
    <location>
        <begin position="264"/>
        <end position="299"/>
    </location>
</feature>
<dbReference type="GO" id="GO:0004713">
    <property type="term" value="F:protein tyrosine kinase activity"/>
    <property type="evidence" value="ECO:0007669"/>
    <property type="project" value="UniProtKB-KW"/>
</dbReference>
<dbReference type="EnsemblMetazoa" id="MDOA001069-RB">
    <property type="protein sequence ID" value="MDOA001069-PB"/>
    <property type="gene ID" value="MDOA001069"/>
</dbReference>
<name>A0A1I8M491_MUSDO</name>
<evidence type="ECO:0000256" key="9">
    <source>
        <dbReference type="ARBA" id="ARBA00023137"/>
    </source>
</evidence>
<feature type="compositionally biased region" description="Polar residues" evidence="16">
    <location>
        <begin position="1454"/>
        <end position="1474"/>
    </location>
</feature>
<reference evidence="18" key="1">
    <citation type="submission" date="2020-05" db="UniProtKB">
        <authorList>
            <consortium name="EnsemblMetazoa"/>
        </authorList>
    </citation>
    <scope>IDENTIFICATION</scope>
    <source>
        <strain evidence="18">Aabys</strain>
    </source>
</reference>
<dbReference type="KEGG" id="mde:101889233"/>
<feature type="region of interest" description="Disordered" evidence="16">
    <location>
        <begin position="845"/>
        <end position="879"/>
    </location>
</feature>
<evidence type="ECO:0000256" key="13">
    <source>
        <dbReference type="ARBA" id="ARBA00049308"/>
    </source>
</evidence>
<feature type="compositionally biased region" description="Basic and acidic residues" evidence="16">
    <location>
        <begin position="2374"/>
        <end position="2383"/>
    </location>
</feature>
<evidence type="ECO:0000256" key="12">
    <source>
        <dbReference type="ARBA" id="ARBA00049003"/>
    </source>
</evidence>
<dbReference type="PANTHER" id="PTHR45646">
    <property type="entry name" value="SERINE/THREONINE-PROTEIN KINASE DOA-RELATED"/>
    <property type="match status" value="1"/>
</dbReference>
<feature type="compositionally biased region" description="Pro residues" evidence="16">
    <location>
        <begin position="722"/>
        <end position="731"/>
    </location>
</feature>
<sequence length="2383" mass="261493">MSTNELSELIAMGCPDLGSTNSNGVTASHIVDEKRRLSVKQMTATELAAARAAAAFEIKNALAKAKDVGLILSAPASSSTSLTKNNSVSSFHSEPPAAPSSLSKTSSEASFFSTNTTQVEWTNKSSSPNDNEDNSDDSSNSGAEEEEVGAGKTEYNLKPERPRLLPSSPAPRERITSLPSLLDDGMEDHFLSLSSSTAAPKSPDAAAESNLKPPKSPSSAQQSEENIPAGFFKHPLNNSDISLTDMNDSERFKNKRPSILDSIELLRKQRRDRGGDSRERRSDSLPDDDRLHHRERSQAPDRLNSASKDASRRSSNASIVSDVSVSATVTLPPTPPLTPFPLAKTASAPNMERRRSSLAGLFPGPSPLIANEPVLHTDPKVQEELTKEEIKEIAAETLRREIPTGKMVHRTKTPPPVGVSLGVNLKKVTPPRTQITVKKNEGPMLGVVLRKVERKVEPQKSILEDDKPLYHLSIVRSDGKDHKPSTSSSTSSHTKPKPKPAPLQKSATIASKPNPGGILTGPQGPRPVQHPPAQQVPAKPARPMPGVPITIQKIEGDKIIIIKKIIVPKNSKIPEQYLKVAKNKSGQQVTKDDNEQSSSSPSSAVENHNNDTTTMSKSQGYQMMSPQMATVISSSKAETKSGLRSPISSPLAGRKNRGLPPVSPKSTPPSARKHYPLAYNASTGTISSPITIPAVPPRMMAAIASSPASSLSLSSSTSSPSSSPPPPPLPCRAPKVPSTGNVHRLLNESPKMVAMTQMASSPKSSSSATSNSSKLDLDKLIAQQKELEEKTAAVQASTKLDASFYDAEIEMMNKYLKSLPDYSELDRKLHKEFRECEVLYDKLKKRQAPLSKSDSQQSVGEQLQKSILKPNEKNQLTKSSSTNFQILAATPSSISSNPNLAGQQVQQQQQRIQYPSIFQQKPKLQRSISSSNMPYSGSTSANSPGMPRPNFFDQPTLMEEKNSQMNGSNMSLNKQSMNEFWSDNLAQSQKRQTPKRTLWNYEKICNSSVGAAGAPLKVDAQTAKKLAIFDPTVAEAAQKELQKQSKSSPNKLQKNASLSHLDMKVRQAVTKEDLYKLICNEPSPSSPKATNDFLSKVPVKVNPPMMAGSSGNLNKSVSMTHVPQGNVGIFQQPNTNTTGMVSASQHPTLGFNNLRRSSSKTHIPCYMKHLPALSRSTSNSAILLPPEPKNSTETPLAGSKREMSRPAAALPMTSSMTMSSAVGLYASPTSSSTASSSPKNNGDAANPLRGLLKSLSSSNVYGTPKYSPFGGVSKQLQPNLVPQTSDSSPLKPLIMSTSLMAAANTTMGSSSNIAEKLGGTSALNDEIMMLRQQQKQQQQQQQQQQKLQSKPGFMEYKPKDPSLKNAGQIGSKVSSNSGNTGSPSLERKSEKSNSTISTGSITVTNCCATHLPQLTKLTSSFHIPPTSQEKIANSSNSNPNSAASTASSSTNSNGQQIGSTPGSSLVTTATTPSNGGYKISKALSAANLEQAKRAKESDNKINDKPKTKLTQKSMAPAANETTTTTTTATNITTTSAALAAAAATNPPNCNEKSKQEPINNEMMNLNNKTIPTTAISTTSSINNSKVNENLVTPTTTSSAATSSAATSSSATANQSQIPVAISTKKSYPIGKSSSTSQIPMASYQRQHLLQPIQQQHVAAANETNNNNLGQTSNYPQQKKTFLNWSTFACNTNDPHYQQQNKLQQCSSATNVAKKMQHFQQQQQQQPNLTTFKPISTTGHHFMQKSNKENKFVNQQQPQQQQTQFNSQQQCLQTAQQQQHNSAFVVYPSRSKNPLSHSASFSAVQKPINVQLNIGHIPMGQQQQQQHLSSFGNMLPQHVAQQPERKILQTFDSYYGKATAEQQKYYQQKANAGGGPGGITRFVQQQQQQPHHQHVGHQHHPLMQSASASALSFYQQPTQKQAQQQQVFQPIGAVQQQQQQQQHPHLQQTQNFMYQQHVVAPPPQQQQQQQHYPLQQSTSMILNHSKTNNLMSKSAIGLHFTAETAKPVIQDDSDGHLIYRSGDILHHRYKIMATLGEGTFGRVVKVKDMERDYCMALKIIKNVEKYREAAKLEINALEKIAQKDPNCEHLCVKMIDWFDYHGHMCIAFEMLGLSVFDFLRENNYEPYPLEQVRHMAYQLCYSVKFLHDTRLTHTDLKPENILFVDSEYTTHYNHKINREVRRVKNTDVRLIDFGSATFDHEHHSTIVSTRHYRAPEVILELGWSQPCDVWSIGCILFELYLGITLFQTHDNREHLAMMERILGQIPYRMARNHVLYSKTKTKYFYHGKLDWDEKSSAGRYVRDHCKPLFRYQMSDAEDHCELFDLIKKMLEYEPSQRITLGEALRHPFFDKLPPHQRLGEAAVKNMQPASSGSSSRERSHSLSR</sequence>
<evidence type="ECO:0000256" key="7">
    <source>
        <dbReference type="ARBA" id="ARBA00022777"/>
    </source>
</evidence>
<dbReference type="Gene3D" id="3.30.200.20">
    <property type="entry name" value="Phosphorylase Kinase, domain 1"/>
    <property type="match status" value="1"/>
</dbReference>
<dbReference type="GO" id="GO:0043484">
    <property type="term" value="P:regulation of RNA splicing"/>
    <property type="evidence" value="ECO:0007669"/>
    <property type="project" value="TreeGrafter"/>
</dbReference>
<feature type="compositionally biased region" description="Low complexity" evidence="16">
    <location>
        <begin position="1515"/>
        <end position="1524"/>
    </location>
</feature>
<keyword evidence="10" id="KW-0539">Nucleus</keyword>
<dbReference type="GO" id="GO:0004712">
    <property type="term" value="F:protein serine/threonine/tyrosine kinase activity"/>
    <property type="evidence" value="ECO:0007669"/>
    <property type="project" value="UniProtKB-EC"/>
</dbReference>
<evidence type="ECO:0000256" key="16">
    <source>
        <dbReference type="SAM" id="MobiDB-lite"/>
    </source>
</evidence>
<dbReference type="GO" id="GO:0005524">
    <property type="term" value="F:ATP binding"/>
    <property type="evidence" value="ECO:0007669"/>
    <property type="project" value="UniProtKB-UniRule"/>
</dbReference>
<evidence type="ECO:0000256" key="8">
    <source>
        <dbReference type="ARBA" id="ARBA00022840"/>
    </source>
</evidence>
<feature type="binding site" evidence="15">
    <location>
        <position position="2057"/>
    </location>
    <ligand>
        <name>ATP</name>
        <dbReference type="ChEBI" id="CHEBI:30616"/>
    </ligand>
</feature>
<gene>
    <name evidence="18" type="primary">101889233</name>
</gene>
<dbReference type="PROSITE" id="PS00108">
    <property type="entry name" value="PROTEIN_KINASE_ST"/>
    <property type="match status" value="1"/>
</dbReference>
<feature type="compositionally biased region" description="Low complexity" evidence="16">
    <location>
        <begin position="760"/>
        <end position="773"/>
    </location>
</feature>
<feature type="compositionally biased region" description="Low complexity" evidence="16">
    <location>
        <begin position="1332"/>
        <end position="1348"/>
    </location>
</feature>
<keyword evidence="3" id="KW-0723">Serine/threonine-protein kinase</keyword>
<feature type="region of interest" description="Disordered" evidence="16">
    <location>
        <begin position="755"/>
        <end position="775"/>
    </location>
</feature>
<dbReference type="Pfam" id="PF00069">
    <property type="entry name" value="Pkinase"/>
    <property type="match status" value="1"/>
</dbReference>
<protein>
    <recommendedName>
        <fullName evidence="2">dual-specificity kinase</fullName>
        <ecNumber evidence="2">2.7.12.1</ecNumber>
    </recommendedName>
</protein>
<evidence type="ECO:0000256" key="6">
    <source>
        <dbReference type="ARBA" id="ARBA00022741"/>
    </source>
</evidence>